<dbReference type="InterPro" id="IPR001138">
    <property type="entry name" value="Zn2Cys6_DnaBD"/>
</dbReference>
<accession>A0AAV5AFD6</accession>
<comment type="subcellular location">
    <subcellularLocation>
        <location evidence="1">Nucleus</location>
    </subcellularLocation>
</comment>
<sequence length="685" mass="77569">MESQGGDSQIRRKACEECRRLKLKCDRSLKTNSLKLHETITEMSSRILQLEEALASLQAQVSTDVHPLLTDDSVKIPLAPKPHAPEKVATEEETDIIDTLGAFSIGEKGEVIFHEATATSEYLLEVVWTGRHSFITENQRNLSLPPDLILLSALFPFPPETVTTHIDDLIHLMPDFDTALNLVNIYFPYSSWCQEPIPREEFMRRIFNECYPNGAIPTTLQHLSSHKLSVLFMVFALGALMDVNRPLCSVEAEEYHILARACLCIEPVYETSSLHSVQAMHLMIWYYTLAATRRTNGYRLAIWGVVIRLSQAIGLHHDTSKLKLEASDAKLREVVHWEVICMDFWQSFVIGRPSSMSFSTSQCKRPYDLKAIPENPVEAQAVAWFAWKHDYTHLLHGVVEQAFRSKGTTYSQILTLDQKLRNHPAPSILWWPPSQEALLEKLRHSPPLAMQCYMRLNLQESSLLHLHRRFFMQAIRANPTDPFQHHFGPSVRFVFSSACAMICGLWAIYHSHALVVRRFPIAWSHGFSAAIVLSSLVISAPTCVLAPPALKELDRACALFRENEHISLQPPNSRSILEDMQRKAYIAMNLHMPISDATTEKLGGVYPNKTVSKTGTGNSESTTSLDQMLLQVDSEHWRMYATLSSTPTGDHDLSEQDDAIQVDIAPEEPSTELSNWESFIHGLRR</sequence>
<dbReference type="GO" id="GO:0006351">
    <property type="term" value="P:DNA-templated transcription"/>
    <property type="evidence" value="ECO:0007669"/>
    <property type="project" value="InterPro"/>
</dbReference>
<protein>
    <recommendedName>
        <fullName evidence="3">Xylanolytic transcriptional activator regulatory domain-containing protein</fullName>
    </recommendedName>
</protein>
<dbReference type="AlphaFoldDB" id="A0AAV5AFD6"/>
<evidence type="ECO:0000313" key="5">
    <source>
        <dbReference type="Proteomes" id="UP001050691"/>
    </source>
</evidence>
<dbReference type="PANTHER" id="PTHR31001">
    <property type="entry name" value="UNCHARACTERIZED TRANSCRIPTIONAL REGULATORY PROTEIN"/>
    <property type="match status" value="1"/>
</dbReference>
<evidence type="ECO:0000256" key="2">
    <source>
        <dbReference type="ARBA" id="ARBA00023242"/>
    </source>
</evidence>
<feature type="domain" description="Xylanolytic transcriptional activator regulatory" evidence="3">
    <location>
        <begin position="223"/>
        <end position="368"/>
    </location>
</feature>
<keyword evidence="2" id="KW-0539">Nucleus</keyword>
<dbReference type="Proteomes" id="UP001050691">
    <property type="component" value="Unassembled WGS sequence"/>
</dbReference>
<reference evidence="4" key="1">
    <citation type="submission" date="2021-10" db="EMBL/GenBank/DDBJ databases">
        <title>De novo Genome Assembly of Clathrus columnatus (Basidiomycota, Fungi) Using Illumina and Nanopore Sequence Data.</title>
        <authorList>
            <person name="Ogiso-Tanaka E."/>
            <person name="Itagaki H."/>
            <person name="Hosoya T."/>
            <person name="Hosaka K."/>
        </authorList>
    </citation>
    <scope>NUCLEOTIDE SEQUENCE</scope>
    <source>
        <strain evidence="4">MO-923</strain>
    </source>
</reference>
<dbReference type="InterPro" id="IPR050613">
    <property type="entry name" value="Sec_Metabolite_Reg"/>
</dbReference>
<dbReference type="CDD" id="cd12148">
    <property type="entry name" value="fungal_TF_MHR"/>
    <property type="match status" value="1"/>
</dbReference>
<dbReference type="GO" id="GO:0003677">
    <property type="term" value="F:DNA binding"/>
    <property type="evidence" value="ECO:0007669"/>
    <property type="project" value="InterPro"/>
</dbReference>
<dbReference type="InterPro" id="IPR007219">
    <property type="entry name" value="XnlR_reg_dom"/>
</dbReference>
<gene>
    <name evidence="4" type="ORF">Clacol_005428</name>
</gene>
<evidence type="ECO:0000256" key="1">
    <source>
        <dbReference type="ARBA" id="ARBA00004123"/>
    </source>
</evidence>
<organism evidence="4 5">
    <name type="scientific">Clathrus columnatus</name>
    <dbReference type="NCBI Taxonomy" id="1419009"/>
    <lineage>
        <taxon>Eukaryota</taxon>
        <taxon>Fungi</taxon>
        <taxon>Dikarya</taxon>
        <taxon>Basidiomycota</taxon>
        <taxon>Agaricomycotina</taxon>
        <taxon>Agaricomycetes</taxon>
        <taxon>Phallomycetidae</taxon>
        <taxon>Phallales</taxon>
        <taxon>Clathraceae</taxon>
        <taxon>Clathrus</taxon>
    </lineage>
</organism>
<dbReference type="CDD" id="cd00067">
    <property type="entry name" value="GAL4"/>
    <property type="match status" value="1"/>
</dbReference>
<keyword evidence="5" id="KW-1185">Reference proteome</keyword>
<evidence type="ECO:0000313" key="4">
    <source>
        <dbReference type="EMBL" id="GJJ11196.1"/>
    </source>
</evidence>
<comment type="caution">
    <text evidence="4">The sequence shown here is derived from an EMBL/GenBank/DDBJ whole genome shotgun (WGS) entry which is preliminary data.</text>
</comment>
<dbReference type="PANTHER" id="PTHR31001:SF56">
    <property type="entry name" value="ZN(2)-C6 FUNGAL-TYPE DOMAIN-CONTAINING PROTEIN"/>
    <property type="match status" value="1"/>
</dbReference>
<proteinExistence type="predicted"/>
<dbReference type="Pfam" id="PF04082">
    <property type="entry name" value="Fungal_trans"/>
    <property type="match status" value="1"/>
</dbReference>
<evidence type="ECO:0000259" key="3">
    <source>
        <dbReference type="Pfam" id="PF04082"/>
    </source>
</evidence>
<dbReference type="GO" id="GO:0008270">
    <property type="term" value="F:zinc ion binding"/>
    <property type="evidence" value="ECO:0007669"/>
    <property type="project" value="InterPro"/>
</dbReference>
<dbReference type="EMBL" id="BPWL01000006">
    <property type="protein sequence ID" value="GJJ11196.1"/>
    <property type="molecule type" value="Genomic_DNA"/>
</dbReference>
<dbReference type="GO" id="GO:0000981">
    <property type="term" value="F:DNA-binding transcription factor activity, RNA polymerase II-specific"/>
    <property type="evidence" value="ECO:0007669"/>
    <property type="project" value="InterPro"/>
</dbReference>
<name>A0AAV5AFD6_9AGAM</name>
<dbReference type="GO" id="GO:0005634">
    <property type="term" value="C:nucleus"/>
    <property type="evidence" value="ECO:0007669"/>
    <property type="project" value="UniProtKB-SubCell"/>
</dbReference>